<name>A0ABR2KFK3_9EUKA</name>
<dbReference type="SMART" id="SM01376">
    <property type="entry name" value="eIF-5a"/>
    <property type="match status" value="1"/>
</dbReference>
<comment type="function">
    <text evidence="4">Translation factor that promotes translation elongation and termination, particularly upon ribosome stalling at specific amino acid sequence contexts. Binds between the exit (E) and peptidyl (P) site of the ribosome and promotes rescue of stalled ribosome: specifically required for efficient translation of polyproline-containing peptides as well as other motifs that stall the ribosome. Acts as ribosome quality control (RQC) cofactor by joining the RQC complex to facilitate peptidyl transfer during CAT tailing step.</text>
</comment>
<reference evidence="7 8" key="1">
    <citation type="submission" date="2024-04" db="EMBL/GenBank/DDBJ databases">
        <title>Tritrichomonas musculus Genome.</title>
        <authorList>
            <person name="Alves-Ferreira E."/>
            <person name="Grigg M."/>
            <person name="Lorenzi H."/>
            <person name="Galac M."/>
        </authorList>
    </citation>
    <scope>NUCLEOTIDE SEQUENCE [LARGE SCALE GENOMIC DNA]</scope>
    <source>
        <strain evidence="7 8">EAF2021</strain>
    </source>
</reference>
<feature type="compositionally biased region" description="Acidic residues" evidence="5">
    <location>
        <begin position="1"/>
        <end position="12"/>
    </location>
</feature>
<dbReference type="InterPro" id="IPR001884">
    <property type="entry name" value="IF5A-like"/>
</dbReference>
<dbReference type="EMBL" id="JAPFFF010000005">
    <property type="protein sequence ID" value="KAK8889566.1"/>
    <property type="molecule type" value="Genomic_DNA"/>
</dbReference>
<dbReference type="SUPFAM" id="SSF50104">
    <property type="entry name" value="Translation proteins SH3-like domain"/>
    <property type="match status" value="1"/>
</dbReference>
<evidence type="ECO:0000256" key="3">
    <source>
        <dbReference type="ARBA" id="ARBA00023071"/>
    </source>
</evidence>
<dbReference type="InterPro" id="IPR008991">
    <property type="entry name" value="Translation_prot_SH3-like_sf"/>
</dbReference>
<evidence type="ECO:0000313" key="7">
    <source>
        <dbReference type="EMBL" id="KAK8889566.1"/>
    </source>
</evidence>
<dbReference type="NCBIfam" id="TIGR00037">
    <property type="entry name" value="eIF_5A"/>
    <property type="match status" value="1"/>
</dbReference>
<protein>
    <recommendedName>
        <fullName evidence="4">Eukaryotic translation initiation factor 5A</fullName>
        <shortName evidence="4">eIF-5A</shortName>
    </recommendedName>
</protein>
<keyword evidence="8" id="KW-1185">Reference proteome</keyword>
<dbReference type="Pfam" id="PF21485">
    <property type="entry name" value="IF5A-like_N"/>
    <property type="match status" value="1"/>
</dbReference>
<feature type="compositionally biased region" description="Basic and acidic residues" evidence="5">
    <location>
        <begin position="13"/>
        <end position="25"/>
    </location>
</feature>
<comment type="caution">
    <text evidence="7">The sequence shown here is derived from an EMBL/GenBank/DDBJ whole genome shotgun (WGS) entry which is preliminary data.</text>
</comment>
<comment type="similarity">
    <text evidence="1 4">Belongs to the eIF-5A family.</text>
</comment>
<gene>
    <name evidence="7" type="ORF">M9Y10_034316</name>
</gene>
<evidence type="ECO:0000313" key="8">
    <source>
        <dbReference type="Proteomes" id="UP001470230"/>
    </source>
</evidence>
<dbReference type="InterPro" id="IPR019769">
    <property type="entry name" value="Trans_elong_IF5A_hypusine_site"/>
</dbReference>
<keyword evidence="2 4" id="KW-0648">Protein biosynthesis</keyword>
<dbReference type="Proteomes" id="UP001470230">
    <property type="component" value="Unassembled WGS sequence"/>
</dbReference>
<feature type="region of interest" description="Disordered" evidence="5">
    <location>
        <begin position="1"/>
        <end position="37"/>
    </location>
</feature>
<dbReference type="InterPro" id="IPR014722">
    <property type="entry name" value="Rib_uL2_dom2"/>
</dbReference>
<dbReference type="InterPro" id="IPR048670">
    <property type="entry name" value="IF5A-like_N"/>
</dbReference>
<feature type="domain" description="Translation initiation factor 5A C-terminal" evidence="6">
    <location>
        <begin position="99"/>
        <end position="169"/>
    </location>
</feature>
<keyword evidence="7" id="KW-0396">Initiation factor</keyword>
<feature type="compositionally biased region" description="Polar residues" evidence="5">
    <location>
        <begin position="28"/>
        <end position="37"/>
    </location>
</feature>
<organism evidence="7 8">
    <name type="scientific">Tritrichomonas musculus</name>
    <dbReference type="NCBI Taxonomy" id="1915356"/>
    <lineage>
        <taxon>Eukaryota</taxon>
        <taxon>Metamonada</taxon>
        <taxon>Parabasalia</taxon>
        <taxon>Tritrichomonadida</taxon>
        <taxon>Tritrichomonadidae</taxon>
        <taxon>Tritrichomonas</taxon>
    </lineage>
</organism>
<accession>A0ABR2KFK3</accession>
<dbReference type="Gene3D" id="2.40.50.140">
    <property type="entry name" value="Nucleic acid-binding proteins"/>
    <property type="match status" value="1"/>
</dbReference>
<dbReference type="PROSITE" id="PS00302">
    <property type="entry name" value="IF5A_HYPUSINE"/>
    <property type="match status" value="1"/>
</dbReference>
<dbReference type="PIRSF" id="PIRSF003025">
    <property type="entry name" value="eIF5A"/>
    <property type="match status" value="1"/>
</dbReference>
<dbReference type="PANTHER" id="PTHR11673">
    <property type="entry name" value="TRANSLATION INITIATION FACTOR 5A FAMILY MEMBER"/>
    <property type="match status" value="1"/>
</dbReference>
<keyword evidence="3 4" id="KW-0385">Hypusine</keyword>
<evidence type="ECO:0000256" key="5">
    <source>
        <dbReference type="SAM" id="MobiDB-lite"/>
    </source>
</evidence>
<sequence length="173" mass="19347">MSSDEEQQQQEEQAEHDHHDFEVHQIDTGAQDSTSIPVNKLKKGGYVLLEGRPCRVVDIAKSKTGKHGHAKASIAGTDLFTGRRYEAHLPTSHDIEVPIVDRQDYALINIDGKNTQLLDLQGNMREDVELGDDEVSNKVREEFDNNPNGDEIIVTVLSSLGESRVIEYKKNAQ</sequence>
<dbReference type="Gene3D" id="2.30.30.30">
    <property type="match status" value="1"/>
</dbReference>
<evidence type="ECO:0000256" key="4">
    <source>
        <dbReference type="RuleBase" id="RU362005"/>
    </source>
</evidence>
<dbReference type="InterPro" id="IPR012340">
    <property type="entry name" value="NA-bd_OB-fold"/>
</dbReference>
<dbReference type="GO" id="GO:0003743">
    <property type="term" value="F:translation initiation factor activity"/>
    <property type="evidence" value="ECO:0007669"/>
    <property type="project" value="UniProtKB-KW"/>
</dbReference>
<dbReference type="Pfam" id="PF01287">
    <property type="entry name" value="eIF-5a"/>
    <property type="match status" value="1"/>
</dbReference>
<evidence type="ECO:0000259" key="6">
    <source>
        <dbReference type="SMART" id="SM01376"/>
    </source>
</evidence>
<proteinExistence type="inferred from homology"/>
<evidence type="ECO:0000256" key="1">
    <source>
        <dbReference type="ARBA" id="ARBA00006016"/>
    </source>
</evidence>
<comment type="PTM">
    <text evidence="4">eIF-5A seems to be the only eukaryotic protein to have a hypusine residue which is a post-translational modification of a lysine by the addition of a butylamino group.</text>
</comment>
<dbReference type="SUPFAM" id="SSF50249">
    <property type="entry name" value="Nucleic acid-binding proteins"/>
    <property type="match status" value="1"/>
</dbReference>
<dbReference type="InterPro" id="IPR020189">
    <property type="entry name" value="IF5A_C"/>
</dbReference>
<evidence type="ECO:0000256" key="2">
    <source>
        <dbReference type="ARBA" id="ARBA00022917"/>
    </source>
</evidence>